<dbReference type="Proteomes" id="UP001234297">
    <property type="component" value="Chromosome 12"/>
</dbReference>
<keyword evidence="2" id="KW-1185">Reference proteome</keyword>
<comment type="caution">
    <text evidence="1">The sequence shown here is derived from an EMBL/GenBank/DDBJ whole genome shotgun (WGS) entry which is preliminary data.</text>
</comment>
<evidence type="ECO:0000313" key="2">
    <source>
        <dbReference type="Proteomes" id="UP001234297"/>
    </source>
</evidence>
<evidence type="ECO:0000313" key="1">
    <source>
        <dbReference type="EMBL" id="KAJ8615697.1"/>
    </source>
</evidence>
<dbReference type="EMBL" id="CM056820">
    <property type="protein sequence ID" value="KAJ8615697.1"/>
    <property type="molecule type" value="Genomic_DNA"/>
</dbReference>
<sequence length="551" mass="62385">MIISPSRAFFMDEISNGLDSSTAYHIIVVFQQYVHIMETSMLVSLLQPAPEIYNLFDEIILMAEGRIIYHGPRDCVSEFVESCGFRCPERKSPADFLQEVLLFFAVHLMFGSLIRAIVAVCRSAMAVIAAHYHLLLALLTFGGFILPLRKTTLLDVLSGRKTSSIIQGDIYVGGYTKVQETFSRVSGYCEQNDIHSPYIMVEESVIHSAWLRFGPLINQNTKMEFVNEVLETIELDEIKDTLVGIPGVSGLSLEQRKRLTLAVELVANPSILFIDEPTMGLDARTAAIVMGAVRNVVETGADSEVTSTSMERQLGLDFAQIYRDSCLCQETEVLVEQLSKPPPGSKKLHFATRFAVNSCGQFTACLWKCCLSYWRSPDYNLKKILSCFFTAVFFALLFWKHARILNTEQDLLNVAGFMFMSISFLGIVNCHSVQKFVEKECLVMCRERFLGMYSSIAYSLAQRIPIWWVWFYWISPTSWTFNAILTSQYGDMDREIEAFGEHKGVNVFIKDYFGFQHDRLALVAAMLVALPLLYATLFAIIAMAKLNFQKR</sequence>
<name>A0ACC2K3T3_PERAE</name>
<accession>A0ACC2K3T3</accession>
<gene>
    <name evidence="1" type="ORF">MRB53_035069</name>
</gene>
<protein>
    <submittedName>
        <fullName evidence="1">Uncharacterized protein</fullName>
    </submittedName>
</protein>
<reference evidence="1 2" key="1">
    <citation type="journal article" date="2022" name="Hortic Res">
        <title>A haplotype resolved chromosomal level avocado genome allows analysis of novel avocado genes.</title>
        <authorList>
            <person name="Nath O."/>
            <person name="Fletcher S.J."/>
            <person name="Hayward A."/>
            <person name="Shaw L.M."/>
            <person name="Masouleh A.K."/>
            <person name="Furtado A."/>
            <person name="Henry R.J."/>
            <person name="Mitter N."/>
        </authorList>
    </citation>
    <scope>NUCLEOTIDE SEQUENCE [LARGE SCALE GENOMIC DNA]</scope>
    <source>
        <strain evidence="2">cv. Hass</strain>
    </source>
</reference>
<organism evidence="1 2">
    <name type="scientific">Persea americana</name>
    <name type="common">Avocado</name>
    <dbReference type="NCBI Taxonomy" id="3435"/>
    <lineage>
        <taxon>Eukaryota</taxon>
        <taxon>Viridiplantae</taxon>
        <taxon>Streptophyta</taxon>
        <taxon>Embryophyta</taxon>
        <taxon>Tracheophyta</taxon>
        <taxon>Spermatophyta</taxon>
        <taxon>Magnoliopsida</taxon>
        <taxon>Magnoliidae</taxon>
        <taxon>Laurales</taxon>
        <taxon>Lauraceae</taxon>
        <taxon>Persea</taxon>
    </lineage>
</organism>
<proteinExistence type="predicted"/>